<dbReference type="Proteomes" id="UP000249555">
    <property type="component" value="Unassembled WGS sequence"/>
</dbReference>
<evidence type="ECO:0000313" key="2">
    <source>
        <dbReference type="EMBL" id="PZO72948.1"/>
    </source>
</evidence>
<gene>
    <name evidence="2" type="ORF">DI640_10770</name>
</gene>
<organism evidence="2 3">
    <name type="scientific">Sphingomonas taxi</name>
    <dbReference type="NCBI Taxonomy" id="1549858"/>
    <lineage>
        <taxon>Bacteria</taxon>
        <taxon>Pseudomonadati</taxon>
        <taxon>Pseudomonadota</taxon>
        <taxon>Alphaproteobacteria</taxon>
        <taxon>Sphingomonadales</taxon>
        <taxon>Sphingomonadaceae</taxon>
        <taxon>Sphingomonas</taxon>
    </lineage>
</organism>
<evidence type="ECO:0000313" key="3">
    <source>
        <dbReference type="Proteomes" id="UP000249555"/>
    </source>
</evidence>
<name>A0A2W5AXJ8_9SPHN</name>
<protein>
    <recommendedName>
        <fullName evidence="4">DUF3617 domain-containing protein</fullName>
    </recommendedName>
</protein>
<accession>A0A2W5AXJ8</accession>
<evidence type="ECO:0008006" key="4">
    <source>
        <dbReference type="Google" id="ProtNLM"/>
    </source>
</evidence>
<reference evidence="2 3" key="1">
    <citation type="submission" date="2017-08" db="EMBL/GenBank/DDBJ databases">
        <title>Infants hospitalized years apart are colonized by the same room-sourced microbial strains.</title>
        <authorList>
            <person name="Brooks B."/>
            <person name="Olm M.R."/>
            <person name="Firek B.A."/>
            <person name="Baker R."/>
            <person name="Thomas B.C."/>
            <person name="Morowitz M.J."/>
            <person name="Banfield J.F."/>
        </authorList>
    </citation>
    <scope>NUCLEOTIDE SEQUENCE [LARGE SCALE GENOMIC DNA]</scope>
    <source>
        <strain evidence="2">S2_018_000_R3_119</strain>
    </source>
</reference>
<sequence length="160" mass="17467">MIHPAIPATLLALAGPFAAAPFSAGGRDVPQPGFELDGMQVAQISIHQRVIIRVPRMSRAPARAFSPPREWKEHKGPKCIAVAAIAGAMLNKEGAVDLVMDDTTRLRARLDGDCKPLDYYSGFYLRPGPDGLICKDRDAIRMRSGARCEIDGFKSLRLKK</sequence>
<evidence type="ECO:0000256" key="1">
    <source>
        <dbReference type="SAM" id="SignalP"/>
    </source>
</evidence>
<feature type="chain" id="PRO_5015931207" description="DUF3617 domain-containing protein" evidence="1">
    <location>
        <begin position="20"/>
        <end position="160"/>
    </location>
</feature>
<dbReference type="EMBL" id="QFMX01000009">
    <property type="protein sequence ID" value="PZO72948.1"/>
    <property type="molecule type" value="Genomic_DNA"/>
</dbReference>
<dbReference type="AlphaFoldDB" id="A0A2W5AXJ8"/>
<comment type="caution">
    <text evidence="2">The sequence shown here is derived from an EMBL/GenBank/DDBJ whole genome shotgun (WGS) entry which is preliminary data.</text>
</comment>
<proteinExistence type="predicted"/>
<feature type="signal peptide" evidence="1">
    <location>
        <begin position="1"/>
        <end position="19"/>
    </location>
</feature>
<keyword evidence="1" id="KW-0732">Signal</keyword>